<dbReference type="Proteomes" id="UP000050863">
    <property type="component" value="Unassembled WGS sequence"/>
</dbReference>
<dbReference type="RefSeq" id="WP_057835432.1">
    <property type="nucleotide sequence ID" value="NZ_LLXZ01000071.1"/>
</dbReference>
<dbReference type="STRING" id="280332.CQ12_13855"/>
<sequence>MPNFHEPIIIDRAVPVYRALLLECERRRQELGWPMWKVDEISGVQEGHYAKCLHVDRASGRQAQWKTLHLIVSALWPEGFDLEVKPKAGGCLGAEDMRMKVWFAAADNDRVSRRELMRELGRRGAKARMLKLGKRERKKVARKASKIAAVKRSKAAAARAKLQSPASHLSALAPCVGNDQSPPAECS</sequence>
<accession>A0A0R3LVA3</accession>
<proteinExistence type="predicted"/>
<keyword evidence="2" id="KW-1185">Reference proteome</keyword>
<evidence type="ECO:0000313" key="1">
    <source>
        <dbReference type="EMBL" id="KRR09567.1"/>
    </source>
</evidence>
<comment type="caution">
    <text evidence="1">The sequence shown here is derived from an EMBL/GenBank/DDBJ whole genome shotgun (WGS) entry which is preliminary data.</text>
</comment>
<gene>
    <name evidence="1" type="ORF">CQ12_13855</name>
</gene>
<evidence type="ECO:0000313" key="2">
    <source>
        <dbReference type="Proteomes" id="UP000050863"/>
    </source>
</evidence>
<name>A0A0R3LVA3_9BRAD</name>
<reference evidence="1 2" key="1">
    <citation type="submission" date="2014-03" db="EMBL/GenBank/DDBJ databases">
        <title>Bradyrhizobium valentinum sp. nov., isolated from effective nodules of Lupinus mariae-josephae, a lupine endemic of basic-lime soils in Eastern Spain.</title>
        <authorList>
            <person name="Duran D."/>
            <person name="Rey L."/>
            <person name="Navarro A."/>
            <person name="Busquets A."/>
            <person name="Imperial J."/>
            <person name="Ruiz-Argueso T."/>
        </authorList>
    </citation>
    <scope>NUCLEOTIDE SEQUENCE [LARGE SCALE GENOMIC DNA]</scope>
    <source>
        <strain evidence="1 2">PAC68</strain>
    </source>
</reference>
<dbReference type="AlphaFoldDB" id="A0A0R3LVA3"/>
<dbReference type="EMBL" id="LLXZ01000071">
    <property type="protein sequence ID" value="KRR09567.1"/>
    <property type="molecule type" value="Genomic_DNA"/>
</dbReference>
<organism evidence="1 2">
    <name type="scientific">Bradyrhizobium jicamae</name>
    <dbReference type="NCBI Taxonomy" id="280332"/>
    <lineage>
        <taxon>Bacteria</taxon>
        <taxon>Pseudomonadati</taxon>
        <taxon>Pseudomonadota</taxon>
        <taxon>Alphaproteobacteria</taxon>
        <taxon>Hyphomicrobiales</taxon>
        <taxon>Nitrobacteraceae</taxon>
        <taxon>Bradyrhizobium</taxon>
    </lineage>
</organism>
<protein>
    <submittedName>
        <fullName evidence="1">Uncharacterized protein</fullName>
    </submittedName>
</protein>